<reference evidence="9 10" key="1">
    <citation type="submission" date="2018-11" db="EMBL/GenBank/DDBJ databases">
        <title>The genome draft of YIM 96095.</title>
        <authorList>
            <person name="Tang S.-K."/>
            <person name="Chunyu W.-X."/>
            <person name="Feng Y.-Z."/>
        </authorList>
    </citation>
    <scope>NUCLEOTIDE SEQUENCE [LARGE SCALE GENOMIC DNA]</scope>
    <source>
        <strain evidence="9 10">YIM 96095</strain>
    </source>
</reference>
<keyword evidence="2" id="KW-0597">Phosphoprotein</keyword>
<proteinExistence type="predicted"/>
<dbReference type="Pfam" id="PF00698">
    <property type="entry name" value="Acyl_transf_1"/>
    <property type="match status" value="1"/>
</dbReference>
<dbReference type="FunFam" id="3.40.366.10:FF:000002">
    <property type="entry name" value="Probable polyketide synthase 2"/>
    <property type="match status" value="1"/>
</dbReference>
<dbReference type="SMART" id="SM00826">
    <property type="entry name" value="PKS_DH"/>
    <property type="match status" value="1"/>
</dbReference>
<evidence type="ECO:0000313" key="10">
    <source>
        <dbReference type="Proteomes" id="UP000269198"/>
    </source>
</evidence>
<evidence type="ECO:0000259" key="8">
    <source>
        <dbReference type="PROSITE" id="PS52019"/>
    </source>
</evidence>
<dbReference type="Pfam" id="PF14765">
    <property type="entry name" value="PS-DH"/>
    <property type="match status" value="1"/>
</dbReference>
<dbReference type="Gene3D" id="3.10.129.110">
    <property type="entry name" value="Polyketide synthase dehydratase"/>
    <property type="match status" value="1"/>
</dbReference>
<accession>A0A3N0DQV5</accession>
<dbReference type="SMART" id="SM00822">
    <property type="entry name" value="PKS_KR"/>
    <property type="match status" value="1"/>
</dbReference>
<dbReference type="SUPFAM" id="SSF47336">
    <property type="entry name" value="ACP-like"/>
    <property type="match status" value="1"/>
</dbReference>
<keyword evidence="1" id="KW-0596">Phosphopantetheine</keyword>
<dbReference type="InterPro" id="IPR049552">
    <property type="entry name" value="PKS_DH_N"/>
</dbReference>
<feature type="compositionally biased region" description="Low complexity" evidence="6">
    <location>
        <begin position="1229"/>
        <end position="1244"/>
    </location>
</feature>
<dbReference type="EMBL" id="RJMB01000048">
    <property type="protein sequence ID" value="RNL78015.1"/>
    <property type="molecule type" value="Genomic_DNA"/>
</dbReference>
<dbReference type="InterPro" id="IPR001227">
    <property type="entry name" value="Ac_transferase_dom_sf"/>
</dbReference>
<feature type="active site" description="Proton acceptor; for dehydratase activity" evidence="5">
    <location>
        <position position="524"/>
    </location>
</feature>
<dbReference type="PROSITE" id="PS00012">
    <property type="entry name" value="PHOSPHOPANTETHEINE"/>
    <property type="match status" value="1"/>
</dbReference>
<gene>
    <name evidence="9" type="ORF">EFW17_23565</name>
</gene>
<name>A0A3N0DQV5_9ACTN</name>
<dbReference type="GO" id="GO:0004312">
    <property type="term" value="F:fatty acid synthase activity"/>
    <property type="evidence" value="ECO:0007669"/>
    <property type="project" value="TreeGrafter"/>
</dbReference>
<dbReference type="Pfam" id="PF21089">
    <property type="entry name" value="PKS_DH_N"/>
    <property type="match status" value="1"/>
</dbReference>
<dbReference type="InterPro" id="IPR055123">
    <property type="entry name" value="SpnB-like_Rossmann"/>
</dbReference>
<dbReference type="InterPro" id="IPR020806">
    <property type="entry name" value="PKS_PP-bd"/>
</dbReference>
<dbReference type="PROSITE" id="PS52019">
    <property type="entry name" value="PKS_MFAS_DH"/>
    <property type="match status" value="1"/>
</dbReference>
<dbReference type="InterPro" id="IPR016035">
    <property type="entry name" value="Acyl_Trfase/lysoPLipase"/>
</dbReference>
<dbReference type="InterPro" id="IPR009081">
    <property type="entry name" value="PP-bd_ACP"/>
</dbReference>
<dbReference type="Pfam" id="PF22953">
    <property type="entry name" value="SpnB_Rossmann"/>
    <property type="match status" value="1"/>
</dbReference>
<feature type="region of interest" description="Disordered" evidence="6">
    <location>
        <begin position="1227"/>
        <end position="1247"/>
    </location>
</feature>
<dbReference type="PANTHER" id="PTHR43775:SF51">
    <property type="entry name" value="INACTIVE PHENOLPHTHIOCEROL SYNTHESIS POLYKETIDE SYNTHASE TYPE I PKS1-RELATED"/>
    <property type="match status" value="1"/>
</dbReference>
<dbReference type="InterPro" id="IPR014043">
    <property type="entry name" value="Acyl_transferase_dom"/>
</dbReference>
<evidence type="ECO:0000256" key="5">
    <source>
        <dbReference type="PROSITE-ProRule" id="PRU01363"/>
    </source>
</evidence>
<dbReference type="InterPro" id="IPR036736">
    <property type="entry name" value="ACP-like_sf"/>
</dbReference>
<dbReference type="PANTHER" id="PTHR43775">
    <property type="entry name" value="FATTY ACID SYNTHASE"/>
    <property type="match status" value="1"/>
</dbReference>
<dbReference type="Pfam" id="PF22621">
    <property type="entry name" value="CurL-like_PKS_C"/>
    <property type="match status" value="1"/>
</dbReference>
<dbReference type="InterPro" id="IPR006162">
    <property type="entry name" value="Ppantetheine_attach_site"/>
</dbReference>
<evidence type="ECO:0000259" key="7">
    <source>
        <dbReference type="PROSITE" id="PS50075"/>
    </source>
</evidence>
<dbReference type="SMART" id="SM00827">
    <property type="entry name" value="PKS_AT"/>
    <property type="match status" value="1"/>
</dbReference>
<evidence type="ECO:0000256" key="6">
    <source>
        <dbReference type="SAM" id="MobiDB-lite"/>
    </source>
</evidence>
<dbReference type="Gene3D" id="3.40.366.10">
    <property type="entry name" value="Malonyl-Coenzyme A Acyl Carrier Protein, domain 2"/>
    <property type="match status" value="1"/>
</dbReference>
<dbReference type="Gene3D" id="1.10.1200.10">
    <property type="entry name" value="ACP-like"/>
    <property type="match status" value="1"/>
</dbReference>
<dbReference type="InterPro" id="IPR042104">
    <property type="entry name" value="PKS_dehydratase_sf"/>
</dbReference>
<keyword evidence="4" id="KW-0012">Acyltransferase</keyword>
<evidence type="ECO:0000313" key="9">
    <source>
        <dbReference type="EMBL" id="RNL78015.1"/>
    </source>
</evidence>
<keyword evidence="10" id="KW-1185">Reference proteome</keyword>
<dbReference type="InterPro" id="IPR050091">
    <property type="entry name" value="PKS_NRPS_Biosynth_Enz"/>
</dbReference>
<dbReference type="SMART" id="SM00823">
    <property type="entry name" value="PKS_PP"/>
    <property type="match status" value="1"/>
</dbReference>
<dbReference type="Pfam" id="PF00550">
    <property type="entry name" value="PP-binding"/>
    <property type="match status" value="1"/>
</dbReference>
<dbReference type="SUPFAM" id="SSF55048">
    <property type="entry name" value="Probable ACP-binding domain of malonyl-CoA ACP transacylase"/>
    <property type="match status" value="1"/>
</dbReference>
<evidence type="ECO:0000256" key="1">
    <source>
        <dbReference type="ARBA" id="ARBA00022450"/>
    </source>
</evidence>
<feature type="domain" description="PKS/mFAS DH" evidence="8">
    <location>
        <begin position="492"/>
        <end position="763"/>
    </location>
</feature>
<keyword evidence="3" id="KW-0808">Transferase</keyword>
<dbReference type="FunFam" id="1.10.1200.10:FF:000007">
    <property type="entry name" value="Probable polyketide synthase pks17"/>
    <property type="match status" value="1"/>
</dbReference>
<evidence type="ECO:0000256" key="4">
    <source>
        <dbReference type="ARBA" id="ARBA00023315"/>
    </source>
</evidence>
<dbReference type="SMART" id="SM01294">
    <property type="entry name" value="PKS_PP_betabranch"/>
    <property type="match status" value="1"/>
</dbReference>
<protein>
    <submittedName>
        <fullName evidence="9">SDR family NAD(P)-dependent oxidoreductase</fullName>
    </submittedName>
</protein>
<dbReference type="SUPFAM" id="SSF52151">
    <property type="entry name" value="FabD/lysophospholipase-like"/>
    <property type="match status" value="1"/>
</dbReference>
<dbReference type="GO" id="GO:0031177">
    <property type="term" value="F:phosphopantetheine binding"/>
    <property type="evidence" value="ECO:0007669"/>
    <property type="project" value="InterPro"/>
</dbReference>
<dbReference type="InterPro" id="IPR057326">
    <property type="entry name" value="KR_dom"/>
</dbReference>
<feature type="domain" description="Carrier" evidence="7">
    <location>
        <begin position="1261"/>
        <end position="1336"/>
    </location>
</feature>
<dbReference type="Gene3D" id="3.30.70.3290">
    <property type="match status" value="1"/>
</dbReference>
<dbReference type="InterPro" id="IPR013968">
    <property type="entry name" value="PKS_KR"/>
</dbReference>
<feature type="active site" description="Proton donor; for dehydratase activity" evidence="5">
    <location>
        <position position="688"/>
    </location>
</feature>
<dbReference type="Proteomes" id="UP000269198">
    <property type="component" value="Unassembled WGS sequence"/>
</dbReference>
<comment type="caution">
    <text evidence="9">The sequence shown here is derived from an EMBL/GenBank/DDBJ whole genome shotgun (WGS) entry which is preliminary data.</text>
</comment>
<dbReference type="SUPFAM" id="SSF51735">
    <property type="entry name" value="NAD(P)-binding Rossmann-fold domains"/>
    <property type="match status" value="2"/>
</dbReference>
<dbReference type="InterPro" id="IPR049551">
    <property type="entry name" value="PKS_DH_C"/>
</dbReference>
<feature type="region of interest" description="C-terminal hotdog fold" evidence="5">
    <location>
        <begin position="627"/>
        <end position="763"/>
    </location>
</feature>
<dbReference type="GO" id="GO:0006633">
    <property type="term" value="P:fatty acid biosynthetic process"/>
    <property type="evidence" value="ECO:0007669"/>
    <property type="project" value="TreeGrafter"/>
</dbReference>
<organism evidence="9 10">
    <name type="scientific">Halostreptopolyspora alba</name>
    <dbReference type="NCBI Taxonomy" id="2487137"/>
    <lineage>
        <taxon>Bacteria</taxon>
        <taxon>Bacillati</taxon>
        <taxon>Actinomycetota</taxon>
        <taxon>Actinomycetes</taxon>
        <taxon>Streptosporangiales</taxon>
        <taxon>Nocardiopsidaceae</taxon>
        <taxon>Halostreptopolyspora</taxon>
    </lineage>
</organism>
<dbReference type="PROSITE" id="PS50075">
    <property type="entry name" value="CARRIER"/>
    <property type="match status" value="1"/>
</dbReference>
<evidence type="ECO:0000256" key="3">
    <source>
        <dbReference type="ARBA" id="ARBA00022679"/>
    </source>
</evidence>
<dbReference type="Gene3D" id="3.40.50.720">
    <property type="entry name" value="NAD(P)-binding Rossmann-like Domain"/>
    <property type="match status" value="1"/>
</dbReference>
<dbReference type="InterPro" id="IPR049900">
    <property type="entry name" value="PKS_mFAS_DH"/>
</dbReference>
<evidence type="ECO:0000256" key="2">
    <source>
        <dbReference type="ARBA" id="ARBA00022553"/>
    </source>
</evidence>
<dbReference type="InterPro" id="IPR036291">
    <property type="entry name" value="NAD(P)-bd_dom_sf"/>
</dbReference>
<feature type="region of interest" description="Disordered" evidence="6">
    <location>
        <begin position="606"/>
        <end position="628"/>
    </location>
</feature>
<feature type="region of interest" description="N-terminal hotdog fold" evidence="5">
    <location>
        <begin position="492"/>
        <end position="616"/>
    </location>
</feature>
<sequence>MSSFGISGTNAHLILEEAPTGPARDTPTSHADQRPAVPCLVSATTREGVREQAARLRSHLEARPDLDVADTAFSLATTRAALKHRSVVVADDRAALVRGLEALAEDEETPGVLHGQNRGQHVLAMLFPGQGAQRPGMGRGLYSAFPEYARALDEVCAYLDPHLDRPLRDVMFAEEGSIAAGMLDQTGFTQPALFATGVALFRLLESWEVCPDLLAGHSIGELAAAHVAGVLSLPDACALVAARGRLMQQLPTTGAMLAVRTPETDVLPLLDGRADSLGIAAVNGPRSTVVSGDADAVAEVEEHLTTRGAKTRRLRVSHAFHSPHMDGVLPEFRAVAESVTYHQPRVPIVSNLTGEPVTAEVCSADYWTRHVRETVRFHDGIRELDRQGATTLLELGPDASVSAMARECLPEEASTDVVPTLRTGQDEGTALVTALGGLHAEGVTVDWRAFFADWGVTRVPLPTYAFQRRRYWLNSGTPTSAAAPAGVETTDHPLLDTATELADGSGLLCTGRLSLRAQPWLADHTVGGAVLLPATAFVELALRAGARAGCDTLEELLLEDPLVLPEHGSLAVQVVVGAPEESGRRSFTVHARAQDDDTETWRRHASGALQSGARPATGGTGPWPPATTPVNLDGGYQLLEERGYGYGPAFRGLRALWRDGDDTFAEVTLPEDVGDSASSFGLHPALLDAVLHAFLLGTDDDGLRLPFSISGLTLHATGASRLRARIAPAGGDAVSLVLTDPAGAPVATVDRLVTQPVSGSALADARTRSRDSLFSLDWVPATEPPADRAARVAVVGSGASGLVTDDASHAPDLPSLLAAIDGGRAVPDVVFAECPTGQEAGLASATGEVTRHVLELLQAWLADGRLAESRLVVVTRGAVATTPGEDVARLSQAPVWGLVRSARSEHPDRFALLDLGGDGEAPVPALPALAAATAREPQLAYREGAGLVPRLARLRESALSGAPELDPRGTVLVTGGTGKLGGLVARRLVAEHGARRLVLLSRSGAQATGADALSAELTAMGAHVTIERCDASDREALAAVLATIPTEHPLTMVVHAAGVLDDATVHTLTAEQLDRVLAAKVAGAVNLHELTAEHPLAAFVMFSSIMGLVGGPGQGNYAAANAFLDALSQHRRALGAPGLSLAWGLWEGDGGVTGDLGDADRRRMARDGLVPISPEAGQELFGAVLGAPSGVAVPARLNLAALRARAEPDEVPAVLRHLVGDLRHLVGETAPGPAADTDPAPTTGEGLADRIASRPEAERHTVVLELVRSVIATVLGESGPESIAPDRAFQDLGFDSLTAVELRNRLGKATGLRLPATLVFDYPTPDALAHYVLEQLAPGGGATSLEEIDRLERTLLSLEPDGETSAQVTTRLQALLAKWQANVGDEAEDADDHDLDAASDDELFDLLDKELGEA</sequence>
<dbReference type="InterPro" id="IPR016036">
    <property type="entry name" value="Malonyl_transacylase_ACP-bd"/>
</dbReference>
<dbReference type="InterPro" id="IPR020807">
    <property type="entry name" value="PKS_DH"/>
</dbReference>
<dbReference type="CDD" id="cd08956">
    <property type="entry name" value="KR_3_FAS_SDR_x"/>
    <property type="match status" value="1"/>
</dbReference>
<dbReference type="Pfam" id="PF08659">
    <property type="entry name" value="KR"/>
    <property type="match status" value="1"/>
</dbReference>